<gene>
    <name evidence="3" type="ORF">E6C55_02245</name>
</gene>
<sequence>MRRAGGGSRSGRRNAYGLVALAAAVLVGAGVAAWLLLRGEEDEARRSDSRAAAKTELSAWLADWQWEAGLSDLDRSVAGLDSLQAFAAYFDESDRLLFTDDFEAGFPAIRERLEQEDRDNGGEYGEGGGGAPRLDLTLVNDIVRADGSESQKDPELVTRLLADDASRSAHIGEIMAAVERYGVGGVELDYERVDDGDWERMLLLIDELYAKLVERGKSLRIVLEPRAPIEKLSWPEGPEYVLMAYNLYGSHSEPGPKADLAFIREQAKRMAKLPGARHLALASGGFDWLLSGPDAGKATGITEAEAAELAERSLDQPTRDEASGSLRFEYTGEDGAKHEVWYADGETLAGWAAAARSSGANLAGIALWRLGGLGDASLEGIASGLGE</sequence>
<keyword evidence="4" id="KW-1185">Reference proteome</keyword>
<dbReference type="PANTHER" id="PTHR46066">
    <property type="entry name" value="CHITINASE DOMAIN-CONTAINING PROTEIN 1 FAMILY MEMBER"/>
    <property type="match status" value="1"/>
</dbReference>
<keyword evidence="1" id="KW-0812">Transmembrane</keyword>
<dbReference type="Gene3D" id="3.10.50.10">
    <property type="match status" value="1"/>
</dbReference>
<dbReference type="AlphaFoldDB" id="A0A4S4C818"/>
<evidence type="ECO:0000313" key="3">
    <source>
        <dbReference type="EMBL" id="THF84143.1"/>
    </source>
</evidence>
<evidence type="ECO:0000259" key="2">
    <source>
        <dbReference type="Pfam" id="PF00704"/>
    </source>
</evidence>
<proteinExistence type="predicted"/>
<dbReference type="GO" id="GO:0005975">
    <property type="term" value="P:carbohydrate metabolic process"/>
    <property type="evidence" value="ECO:0007669"/>
    <property type="project" value="InterPro"/>
</dbReference>
<name>A0A4S4C818_9BACL</name>
<feature type="transmembrane region" description="Helical" evidence="1">
    <location>
        <begin position="15"/>
        <end position="37"/>
    </location>
</feature>
<dbReference type="SUPFAM" id="SSF51445">
    <property type="entry name" value="(Trans)glycosidases"/>
    <property type="match status" value="1"/>
</dbReference>
<dbReference type="PANTHER" id="PTHR46066:SF2">
    <property type="entry name" value="CHITINASE DOMAIN-CONTAINING PROTEIN 1"/>
    <property type="match status" value="1"/>
</dbReference>
<keyword evidence="3" id="KW-0378">Hydrolase</keyword>
<dbReference type="OrthoDB" id="1633417at2"/>
<keyword evidence="1" id="KW-1133">Transmembrane helix</keyword>
<dbReference type="GO" id="GO:0016787">
    <property type="term" value="F:hydrolase activity"/>
    <property type="evidence" value="ECO:0007669"/>
    <property type="project" value="UniProtKB-KW"/>
</dbReference>
<protein>
    <submittedName>
        <fullName evidence="3">Glycosyl hydrolase</fullName>
    </submittedName>
</protein>
<dbReference type="InterPro" id="IPR001223">
    <property type="entry name" value="Glyco_hydro18_cat"/>
</dbReference>
<keyword evidence="1" id="KW-0472">Membrane</keyword>
<organism evidence="3 4">
    <name type="scientific">Cohnella fermenti</name>
    <dbReference type="NCBI Taxonomy" id="2565925"/>
    <lineage>
        <taxon>Bacteria</taxon>
        <taxon>Bacillati</taxon>
        <taxon>Bacillota</taxon>
        <taxon>Bacilli</taxon>
        <taxon>Bacillales</taxon>
        <taxon>Paenibacillaceae</taxon>
        <taxon>Cohnella</taxon>
    </lineage>
</organism>
<dbReference type="Gene3D" id="3.20.20.80">
    <property type="entry name" value="Glycosidases"/>
    <property type="match status" value="1"/>
</dbReference>
<dbReference type="Pfam" id="PF00704">
    <property type="entry name" value="Glyco_hydro_18"/>
    <property type="match status" value="1"/>
</dbReference>
<accession>A0A4S4C818</accession>
<feature type="domain" description="GH18" evidence="2">
    <location>
        <begin position="159"/>
        <end position="371"/>
    </location>
</feature>
<dbReference type="InterPro" id="IPR017853">
    <property type="entry name" value="GH"/>
</dbReference>
<dbReference type="EMBL" id="SSOB01000002">
    <property type="protein sequence ID" value="THF84143.1"/>
    <property type="molecule type" value="Genomic_DNA"/>
</dbReference>
<evidence type="ECO:0000313" key="4">
    <source>
        <dbReference type="Proteomes" id="UP000310636"/>
    </source>
</evidence>
<reference evidence="3 4" key="1">
    <citation type="submission" date="2019-04" db="EMBL/GenBank/DDBJ databases">
        <title>Cohnella sp. nov. isolated from preserved vegetables.</title>
        <authorList>
            <person name="Lin S.-Y."/>
            <person name="Hung M.-H."/>
            <person name="Young C.-C."/>
        </authorList>
    </citation>
    <scope>NUCLEOTIDE SEQUENCE [LARGE SCALE GENOMIC DNA]</scope>
    <source>
        <strain evidence="3 4">CC-MHH1044</strain>
    </source>
</reference>
<dbReference type="InterPro" id="IPR029070">
    <property type="entry name" value="Chitinase_insertion_sf"/>
</dbReference>
<dbReference type="Proteomes" id="UP000310636">
    <property type="component" value="Unassembled WGS sequence"/>
</dbReference>
<dbReference type="RefSeq" id="WP_136368145.1">
    <property type="nucleotide sequence ID" value="NZ_SSOB01000002.1"/>
</dbReference>
<comment type="caution">
    <text evidence="3">The sequence shown here is derived from an EMBL/GenBank/DDBJ whole genome shotgun (WGS) entry which is preliminary data.</text>
</comment>
<evidence type="ECO:0000256" key="1">
    <source>
        <dbReference type="SAM" id="Phobius"/>
    </source>
</evidence>